<dbReference type="Proteomes" id="UP000789342">
    <property type="component" value="Unassembled WGS sequence"/>
</dbReference>
<dbReference type="GO" id="GO:0046872">
    <property type="term" value="F:metal ion binding"/>
    <property type="evidence" value="ECO:0007669"/>
    <property type="project" value="UniProtKB-KW"/>
</dbReference>
<keyword evidence="5" id="KW-0819">tRNA processing</keyword>
<keyword evidence="7" id="KW-0479">Metal-binding</keyword>
<feature type="region of interest" description="Disordered" evidence="11">
    <location>
        <begin position="30"/>
        <end position="56"/>
    </location>
</feature>
<comment type="catalytic activity">
    <reaction evidence="1">
        <text>Endonucleolytic cleavage of RNA, removing extra 3' nucleotides from tRNA precursor, generating 3' termini of tRNAs. A 3'-hydroxy group is left at the tRNA terminus and a 5'-phosphoryl group is left at the trailer molecule.</text>
        <dbReference type="EC" id="3.1.26.11"/>
    </reaction>
</comment>
<name>A0A9N8ZYI5_9GLOM</name>
<keyword evidence="6" id="KW-0540">Nuclease</keyword>
<keyword evidence="8" id="KW-0255">Endonuclease</keyword>
<dbReference type="PANTHER" id="PTHR12553">
    <property type="entry name" value="ZINC PHOSPHODIESTERASE ELAC PROTEIN 2"/>
    <property type="match status" value="1"/>
</dbReference>
<accession>A0A9N8ZYI5</accession>
<dbReference type="InterPro" id="IPR001279">
    <property type="entry name" value="Metallo-B-lactamas"/>
</dbReference>
<feature type="domain" description="Metallo-beta-lactamase" evidence="12">
    <location>
        <begin position="415"/>
        <end position="646"/>
    </location>
</feature>
<comment type="caution">
    <text evidence="13">The sequence shown here is derived from an EMBL/GenBank/DDBJ whole genome shotgun (WGS) entry which is preliminary data.</text>
</comment>
<feature type="region of interest" description="Disordered" evidence="11">
    <location>
        <begin position="68"/>
        <end position="105"/>
    </location>
</feature>
<organism evidence="13 14">
    <name type="scientific">Acaulospora morrowiae</name>
    <dbReference type="NCBI Taxonomy" id="94023"/>
    <lineage>
        <taxon>Eukaryota</taxon>
        <taxon>Fungi</taxon>
        <taxon>Fungi incertae sedis</taxon>
        <taxon>Mucoromycota</taxon>
        <taxon>Glomeromycotina</taxon>
        <taxon>Glomeromycetes</taxon>
        <taxon>Diversisporales</taxon>
        <taxon>Acaulosporaceae</taxon>
        <taxon>Acaulospora</taxon>
    </lineage>
</organism>
<evidence type="ECO:0000256" key="4">
    <source>
        <dbReference type="ARBA" id="ARBA00012477"/>
    </source>
</evidence>
<dbReference type="Gene3D" id="3.60.15.10">
    <property type="entry name" value="Ribonuclease Z/Hydroxyacylglutathione hydrolase-like"/>
    <property type="match status" value="2"/>
</dbReference>
<feature type="compositionally biased region" description="Basic and acidic residues" evidence="11">
    <location>
        <begin position="78"/>
        <end position="91"/>
    </location>
</feature>
<evidence type="ECO:0000256" key="10">
    <source>
        <dbReference type="ARBA" id="ARBA00022833"/>
    </source>
</evidence>
<evidence type="ECO:0000256" key="1">
    <source>
        <dbReference type="ARBA" id="ARBA00000402"/>
    </source>
</evidence>
<feature type="compositionally biased region" description="Acidic residues" evidence="11">
    <location>
        <begin position="92"/>
        <end position="102"/>
    </location>
</feature>
<evidence type="ECO:0000256" key="6">
    <source>
        <dbReference type="ARBA" id="ARBA00022722"/>
    </source>
</evidence>
<proteinExistence type="inferred from homology"/>
<dbReference type="Pfam" id="PF23023">
    <property type="entry name" value="Anti-Pycsar_Apyc1"/>
    <property type="match status" value="1"/>
</dbReference>
<dbReference type="GO" id="GO:1990180">
    <property type="term" value="P:mitochondrial tRNA 3'-end processing"/>
    <property type="evidence" value="ECO:0007669"/>
    <property type="project" value="TreeGrafter"/>
</dbReference>
<dbReference type="SUPFAM" id="SSF56281">
    <property type="entry name" value="Metallo-hydrolase/oxidoreductase"/>
    <property type="match status" value="2"/>
</dbReference>
<keyword evidence="14" id="KW-1185">Reference proteome</keyword>
<dbReference type="PANTHER" id="PTHR12553:SF49">
    <property type="entry name" value="ZINC PHOSPHODIESTERASE ELAC PROTEIN 2"/>
    <property type="match status" value="1"/>
</dbReference>
<reference evidence="13" key="1">
    <citation type="submission" date="2021-06" db="EMBL/GenBank/DDBJ databases">
        <authorList>
            <person name="Kallberg Y."/>
            <person name="Tangrot J."/>
            <person name="Rosling A."/>
        </authorList>
    </citation>
    <scope>NUCLEOTIDE SEQUENCE</scope>
    <source>
        <strain evidence="13">CL551</strain>
    </source>
</reference>
<dbReference type="OrthoDB" id="527344at2759"/>
<evidence type="ECO:0000256" key="9">
    <source>
        <dbReference type="ARBA" id="ARBA00022801"/>
    </source>
</evidence>
<evidence type="ECO:0000313" key="14">
    <source>
        <dbReference type="Proteomes" id="UP000789342"/>
    </source>
</evidence>
<comment type="cofactor">
    <cofactor evidence="2">
        <name>Zn(2+)</name>
        <dbReference type="ChEBI" id="CHEBI:29105"/>
    </cofactor>
</comment>
<evidence type="ECO:0000256" key="8">
    <source>
        <dbReference type="ARBA" id="ARBA00022759"/>
    </source>
</evidence>
<evidence type="ECO:0000256" key="3">
    <source>
        <dbReference type="ARBA" id="ARBA00007823"/>
    </source>
</evidence>
<dbReference type="InterPro" id="IPR047151">
    <property type="entry name" value="RNZ2-like"/>
</dbReference>
<dbReference type="EC" id="3.1.26.11" evidence="4"/>
<dbReference type="InterPro" id="IPR036866">
    <property type="entry name" value="RibonucZ/Hydroxyglut_hydro"/>
</dbReference>
<dbReference type="SMART" id="SM00849">
    <property type="entry name" value="Lactamase_B"/>
    <property type="match status" value="1"/>
</dbReference>
<gene>
    <name evidence="13" type="ORF">AMORRO_LOCUS3808</name>
</gene>
<feature type="compositionally biased region" description="Polar residues" evidence="11">
    <location>
        <begin position="30"/>
        <end position="43"/>
    </location>
</feature>
<dbReference type="GO" id="GO:0005739">
    <property type="term" value="C:mitochondrion"/>
    <property type="evidence" value="ECO:0007669"/>
    <property type="project" value="TreeGrafter"/>
</dbReference>
<dbReference type="EMBL" id="CAJVPV010001930">
    <property type="protein sequence ID" value="CAG8512684.1"/>
    <property type="molecule type" value="Genomic_DNA"/>
</dbReference>
<evidence type="ECO:0000256" key="11">
    <source>
        <dbReference type="SAM" id="MobiDB-lite"/>
    </source>
</evidence>
<sequence length="702" mass="79276">MSVDTHEFQEDGMEFKDGNLLIQTILLNPEDSMSSPLSPQKLNLPSKRPREDDEYDPALKHKKEILSLMFNQSQRSTRSKESTPKKSKTCEDDSALDIPDEGLNEHATDNTISNLILSPKGGNENDINRRRRVLFPKRLPKSKPSETSVVYICKGPDYKGKFIPEKAKALGLKPGRQYADLVKGISVTAPDGTVIHPHQVIGPSRTGLIFIIIDVPSTSYIPSIFASPELAVYRSGNKELQPCVIIHMLGNGVLEDLRYQEWMKSFSPETEHVIMNEQYCPQRIIFHNTADSQFKLSKIDDKQFRIPYYSNKPLKKLELVSNIPNNSKIAEPLLIYHTEPSFKVDESNLIPVFDHNDQDSEIVKSLHSMNEYLNVAAQVQHEIAGLSPKLKKIPGENIAITTLGTGSTLPSKYRNVSSTLISIPDQGCILLDVGEGTFASLVRHLGPYGEIHGDQMGIENFLRHLKFIFISHMHADHHLGLIRVLSKWNELHCDDDNVSIHIIGPSRLWKWLNEFDDVQDFGLSKLKFIDGRDILFQRQQNGSPMILQDLKNCIGLKSVESVEAIHCPSSYGISVEHLDGWKIVYSGDTRPCDDLVRVGKNATLLIHEATFDNELIEEALNKKHSTTEEAVKIGERMNARSILLTHFSQRYPKVPVFTDDHGKVGIGFDFMQTTIGDLYKSPKYLKAIKLLYSEDNEEAEYE</sequence>
<evidence type="ECO:0000256" key="2">
    <source>
        <dbReference type="ARBA" id="ARBA00001947"/>
    </source>
</evidence>
<dbReference type="AlphaFoldDB" id="A0A9N8ZYI5"/>
<dbReference type="GO" id="GO:0042781">
    <property type="term" value="F:3'-tRNA processing endoribonuclease activity"/>
    <property type="evidence" value="ECO:0007669"/>
    <property type="project" value="UniProtKB-EC"/>
</dbReference>
<keyword evidence="9" id="KW-0378">Hydrolase</keyword>
<protein>
    <recommendedName>
        <fullName evidence="4">ribonuclease Z</fullName>
        <ecNumber evidence="4">3.1.26.11</ecNumber>
    </recommendedName>
</protein>
<keyword evidence="10" id="KW-0862">Zinc</keyword>
<comment type="similarity">
    <text evidence="3">Belongs to the RNase Z family.</text>
</comment>
<evidence type="ECO:0000256" key="5">
    <source>
        <dbReference type="ARBA" id="ARBA00022694"/>
    </source>
</evidence>
<evidence type="ECO:0000313" key="13">
    <source>
        <dbReference type="EMBL" id="CAG8512684.1"/>
    </source>
</evidence>
<evidence type="ECO:0000259" key="12">
    <source>
        <dbReference type="SMART" id="SM00849"/>
    </source>
</evidence>
<evidence type="ECO:0000256" key="7">
    <source>
        <dbReference type="ARBA" id="ARBA00022723"/>
    </source>
</evidence>
<dbReference type="CDD" id="cd07718">
    <property type="entry name" value="RNaseZ_ELAC1_ELAC2-C-term-like_MBL-fold"/>
    <property type="match status" value="1"/>
</dbReference>